<feature type="compositionally biased region" description="Basic residues" evidence="9">
    <location>
        <begin position="841"/>
        <end position="852"/>
    </location>
</feature>
<keyword evidence="7" id="KW-0804">Transcription</keyword>
<keyword evidence="8" id="KW-0539">Nucleus</keyword>
<evidence type="ECO:0000313" key="11">
    <source>
        <dbReference type="EMBL" id="KAF4093823.1"/>
    </source>
</evidence>
<evidence type="ECO:0000259" key="10">
    <source>
        <dbReference type="PROSITE" id="PS50112"/>
    </source>
</evidence>
<dbReference type="Pfam" id="PF08447">
    <property type="entry name" value="PAS_3"/>
    <property type="match status" value="1"/>
</dbReference>
<feature type="compositionally biased region" description="Polar residues" evidence="9">
    <location>
        <begin position="1264"/>
        <end position="1287"/>
    </location>
</feature>
<accession>A0A7J6BFC5</accession>
<dbReference type="SMART" id="SM00086">
    <property type="entry name" value="PAC"/>
    <property type="match status" value="1"/>
</dbReference>
<dbReference type="EMBL" id="JAAGNN010000001">
    <property type="protein sequence ID" value="KAF4093823.1"/>
    <property type="molecule type" value="Genomic_DNA"/>
</dbReference>
<keyword evidence="3" id="KW-0963">Cytoplasm</keyword>
<sequence length="1287" mass="139810">MLSGDNYQDGEASGSPDPRHVERGVPVEQADREAGLAGRGCGMISIMVSGSRPGSGEDKEVDEQREGRLTTEESSGEPPGGEQGQEDVEMNGGHDSIRVTRRNSSSANGSPGSAAGSSSTKSEQAEQGRDHTHQEMMQTVQEMKKRLPSEKRSRSKPSTVEALNYALNCVKQVQANSEYYKLLMCNGLEERKDATVCSLERLESMTSEHTLKNTDTFVVVFSLATGRVVYTSEQASSILNCKRKFLNSAKFVELLFHQDVNVFYSHTAQPHLPPWNVGTDSERIKEAAAVLFECARVKSFFCRIRGGKDRDGEMRYNPFRITPYLLNVQGLGGEEEHPCCLALAERIISGYEAPRIPTDKRIFTTTHSPGCVFLEVDDRAVPLLGYLPQDLIGTSVLTCLHPKDHTLMLAMHRKILKYAGQPPFEHSPIRFRCQNGDYITLDTSWSSFVNPWSRKVAFIIGRHKVRTGPLNEDVFAARSKAELPVVLEDVKELQAMIYKLFLQPVHTNGSSGYGSLGSNGSHEHYISVASSSDSNGNLWEDSHQEPVTLRPIYANVNKMKHGSQQVHPDSRGKVTAAREVSTETPAPVLQRLEVQHLRSSLEDSHRKQPHVPSYQQINCVDSIIRYLESCSGPALKRKSESLSIATSSSSTTSEEDKTPAAKLEDRANADETTLEASARLESQVSAGSTLTVAHTTAAVVGAPLTDITLSTKAMSVMSMTSQCSYSSTIVHVPQPESEVTALEDAPMGSELADPAPAPSRPAHGSSAATAPEEFHVVGLTKEVLSAHTQKEEQEYVDRFRHRILESPYSSYLQQDNSSMAHSNHRGDCVMKPLSTGDRNRSRSGKPKHKRAKPQASSDSDGSRPGHFLPMTSIAPDNSLSELSRPKPNFFSPVLMPVQPPYYPVPPHPGSVQPHGLPVVVQPEQTQPVMQVMNPFMSPVMAVIVPYPANYTIYPQAVPGMPGVHSVTPPGLVPPPPPFPHSSFTSLMDSPPPQTGLGSIPSGVLLSSPVSSPWPEEDVDGAQPTAFFSSSRSSSPLQLNLLQEELPNPIAPQSNTGRAESLHEQHAKEDAPSDSGNQDAQSTSSVLLDLLLHEDARSGTGSNASGSGSGESGGSLGSGSGLGSNGTSISHTGSSSNSSKYFASNDSSDMSRKARKSQDAPERSGFDKCMEDSLWTMIQHTPEPVMMTYQIRPRDLAQVLKEDREKLLLLQPMQPWFTAGQKEELAEVHSWIHHLSVPEEVNTRGCVNCNPAVLEGNNAAVHSHSLPTPDSSTAQDCPSEDTSPASDT</sequence>
<evidence type="ECO:0000256" key="9">
    <source>
        <dbReference type="SAM" id="MobiDB-lite"/>
    </source>
</evidence>
<feature type="compositionally biased region" description="Low complexity" evidence="9">
    <location>
        <begin position="995"/>
        <end position="1012"/>
    </location>
</feature>
<dbReference type="Pfam" id="PF12114">
    <property type="entry name" value="Period_C"/>
    <property type="match status" value="1"/>
</dbReference>
<feature type="compositionally biased region" description="Gly residues" evidence="9">
    <location>
        <begin position="1106"/>
        <end position="1123"/>
    </location>
</feature>
<feature type="compositionally biased region" description="Polar residues" evidence="9">
    <location>
        <begin position="1073"/>
        <end position="1082"/>
    </location>
</feature>
<evidence type="ECO:0000256" key="5">
    <source>
        <dbReference type="ARBA" id="ARBA00023015"/>
    </source>
</evidence>
<feature type="compositionally biased region" description="Low complexity" evidence="9">
    <location>
        <begin position="1124"/>
        <end position="1147"/>
    </location>
</feature>
<dbReference type="PROSITE" id="PS50112">
    <property type="entry name" value="PAS"/>
    <property type="match status" value="1"/>
</dbReference>
<dbReference type="SUPFAM" id="SSF55785">
    <property type="entry name" value="PYP-like sensor domain (PAS domain)"/>
    <property type="match status" value="1"/>
</dbReference>
<gene>
    <name evidence="11" type="ORF">AMELA_G00006210</name>
</gene>
<dbReference type="GO" id="GO:0032922">
    <property type="term" value="P:circadian regulation of gene expression"/>
    <property type="evidence" value="ECO:0007669"/>
    <property type="project" value="TreeGrafter"/>
</dbReference>
<feature type="region of interest" description="Disordered" evidence="9">
    <location>
        <begin position="1047"/>
        <end position="1082"/>
    </location>
</feature>
<feature type="compositionally biased region" description="Basic and acidic residues" evidence="9">
    <location>
        <begin position="654"/>
        <end position="668"/>
    </location>
</feature>
<evidence type="ECO:0000256" key="7">
    <source>
        <dbReference type="ARBA" id="ARBA00023163"/>
    </source>
</evidence>
<proteinExistence type="predicted"/>
<reference evidence="11 12" key="1">
    <citation type="submission" date="2020-02" db="EMBL/GenBank/DDBJ databases">
        <title>A chromosome-scale genome assembly of the black bullhead catfish (Ameiurus melas).</title>
        <authorList>
            <person name="Wen M."/>
            <person name="Zham M."/>
            <person name="Cabau C."/>
            <person name="Klopp C."/>
            <person name="Donnadieu C."/>
            <person name="Roques C."/>
            <person name="Bouchez O."/>
            <person name="Lampietro C."/>
            <person name="Jouanno E."/>
            <person name="Herpin A."/>
            <person name="Louis A."/>
            <person name="Berthelot C."/>
            <person name="Parey E."/>
            <person name="Roest-Crollius H."/>
            <person name="Braasch I."/>
            <person name="Postlethwait J."/>
            <person name="Robinson-Rechavi M."/>
            <person name="Echchiki A."/>
            <person name="Begum T."/>
            <person name="Montfort J."/>
            <person name="Schartl M."/>
            <person name="Bobe J."/>
            <person name="Guiguen Y."/>
        </authorList>
    </citation>
    <scope>NUCLEOTIDE SEQUENCE [LARGE SCALE GENOMIC DNA]</scope>
    <source>
        <strain evidence="11">M_S1</strain>
        <tissue evidence="11">Blood</tissue>
    </source>
</reference>
<feature type="region of interest" description="Disordered" evidence="9">
    <location>
        <begin position="971"/>
        <end position="1031"/>
    </location>
</feature>
<evidence type="ECO:0000256" key="4">
    <source>
        <dbReference type="ARBA" id="ARBA00022737"/>
    </source>
</evidence>
<comment type="subcellular location">
    <subcellularLocation>
        <location evidence="2">Cytoplasm</location>
    </subcellularLocation>
    <subcellularLocation>
        <location evidence="1">Nucleus</location>
    </subcellularLocation>
</comment>
<dbReference type="InterPro" id="IPR001610">
    <property type="entry name" value="PAC"/>
</dbReference>
<feature type="region of interest" description="Disordered" evidence="9">
    <location>
        <begin position="1260"/>
        <end position="1287"/>
    </location>
</feature>
<dbReference type="Pfam" id="PF21353">
    <property type="entry name" value="Per3-like_PAS-A"/>
    <property type="match status" value="1"/>
</dbReference>
<feature type="region of interest" description="Disordered" evidence="9">
    <location>
        <begin position="1096"/>
        <end position="1165"/>
    </location>
</feature>
<evidence type="ECO:0000256" key="6">
    <source>
        <dbReference type="ARBA" id="ARBA00023108"/>
    </source>
</evidence>
<dbReference type="GO" id="GO:0043153">
    <property type="term" value="P:entrainment of circadian clock by photoperiod"/>
    <property type="evidence" value="ECO:0007669"/>
    <property type="project" value="TreeGrafter"/>
</dbReference>
<feature type="compositionally biased region" description="Low complexity" evidence="9">
    <location>
        <begin position="103"/>
        <end position="119"/>
    </location>
</feature>
<keyword evidence="6" id="KW-0090">Biological rhythms</keyword>
<dbReference type="Pfam" id="PF23170">
    <property type="entry name" value="bHLH_PER"/>
    <property type="match status" value="1"/>
</dbReference>
<feature type="compositionally biased region" description="Basic and acidic residues" evidence="9">
    <location>
        <begin position="55"/>
        <end position="71"/>
    </location>
</feature>
<feature type="compositionally biased region" description="Basic and acidic residues" evidence="9">
    <location>
        <begin position="1148"/>
        <end position="1165"/>
    </location>
</feature>
<dbReference type="InterPro" id="IPR022728">
    <property type="entry name" value="Period_circadian-like_C"/>
</dbReference>
<feature type="region of interest" description="Disordered" evidence="9">
    <location>
        <begin position="739"/>
        <end position="768"/>
    </location>
</feature>
<feature type="region of interest" description="Disordered" evidence="9">
    <location>
        <begin position="1"/>
        <end position="133"/>
    </location>
</feature>
<name>A0A7J6BFC5_AMEME</name>
<feature type="region of interest" description="Disordered" evidence="9">
    <location>
        <begin position="817"/>
        <end position="884"/>
    </location>
</feature>
<dbReference type="InterPro" id="IPR035965">
    <property type="entry name" value="PAS-like_dom_sf"/>
</dbReference>
<feature type="compositionally biased region" description="Basic and acidic residues" evidence="9">
    <location>
        <begin position="123"/>
        <end position="133"/>
    </location>
</feature>
<evidence type="ECO:0000256" key="1">
    <source>
        <dbReference type="ARBA" id="ARBA00004123"/>
    </source>
</evidence>
<dbReference type="FunFam" id="3.30.450.20:FF:000004">
    <property type="entry name" value="Period circadian protein homolog 3"/>
    <property type="match status" value="1"/>
</dbReference>
<organism evidence="11 12">
    <name type="scientific">Ameiurus melas</name>
    <name type="common">Black bullhead</name>
    <name type="synonym">Silurus melas</name>
    <dbReference type="NCBI Taxonomy" id="219545"/>
    <lineage>
        <taxon>Eukaryota</taxon>
        <taxon>Metazoa</taxon>
        <taxon>Chordata</taxon>
        <taxon>Craniata</taxon>
        <taxon>Vertebrata</taxon>
        <taxon>Euteleostomi</taxon>
        <taxon>Actinopterygii</taxon>
        <taxon>Neopterygii</taxon>
        <taxon>Teleostei</taxon>
        <taxon>Ostariophysi</taxon>
        <taxon>Siluriformes</taxon>
        <taxon>Ictaluridae</taxon>
        <taxon>Ameiurus</taxon>
    </lineage>
</organism>
<evidence type="ECO:0000256" key="3">
    <source>
        <dbReference type="ARBA" id="ARBA00022490"/>
    </source>
</evidence>
<dbReference type="InterPro" id="IPR048814">
    <property type="entry name" value="Per1-3_PAS-A"/>
</dbReference>
<keyword evidence="4" id="KW-0677">Repeat</keyword>
<dbReference type="PANTHER" id="PTHR11269:SF13">
    <property type="entry name" value="PERIOD CIRCADIAN PROTEIN HOMOLOG 3"/>
    <property type="match status" value="1"/>
</dbReference>
<keyword evidence="5" id="KW-0805">Transcription regulation</keyword>
<keyword evidence="12" id="KW-1185">Reference proteome</keyword>
<dbReference type="GO" id="GO:0005737">
    <property type="term" value="C:cytoplasm"/>
    <property type="evidence" value="ECO:0007669"/>
    <property type="project" value="UniProtKB-SubCell"/>
</dbReference>
<evidence type="ECO:0000256" key="2">
    <source>
        <dbReference type="ARBA" id="ARBA00004496"/>
    </source>
</evidence>
<feature type="region of interest" description="Disordered" evidence="9">
    <location>
        <begin position="637"/>
        <end position="668"/>
    </location>
</feature>
<dbReference type="GO" id="GO:0001222">
    <property type="term" value="F:transcription corepressor binding"/>
    <property type="evidence" value="ECO:0007669"/>
    <property type="project" value="TreeGrafter"/>
</dbReference>
<feature type="compositionally biased region" description="Low complexity" evidence="9">
    <location>
        <begin position="641"/>
        <end position="652"/>
    </location>
</feature>
<dbReference type="InterPro" id="IPR050760">
    <property type="entry name" value="Period_circadian_regulator"/>
</dbReference>
<evidence type="ECO:0000256" key="8">
    <source>
        <dbReference type="ARBA" id="ARBA00023242"/>
    </source>
</evidence>
<comment type="caution">
    <text evidence="11">The sequence shown here is derived from an EMBL/GenBank/DDBJ whole genome shotgun (WGS) entry which is preliminary data.</text>
</comment>
<dbReference type="Proteomes" id="UP000593565">
    <property type="component" value="Unassembled WGS sequence"/>
</dbReference>
<dbReference type="InterPro" id="IPR013655">
    <property type="entry name" value="PAS_fold_3"/>
</dbReference>
<evidence type="ECO:0000313" key="12">
    <source>
        <dbReference type="Proteomes" id="UP000593565"/>
    </source>
</evidence>
<feature type="region of interest" description="Disordered" evidence="9">
    <location>
        <begin position="139"/>
        <end position="158"/>
    </location>
</feature>
<dbReference type="FunFam" id="3.30.450.20:FF:000013">
    <property type="entry name" value="Period circadian protein homolog 2"/>
    <property type="match status" value="1"/>
</dbReference>
<dbReference type="PANTHER" id="PTHR11269">
    <property type="entry name" value="PERIOD CIRCADIAN PROTEIN"/>
    <property type="match status" value="1"/>
</dbReference>
<dbReference type="Gene3D" id="3.30.450.20">
    <property type="entry name" value="PAS domain"/>
    <property type="match status" value="2"/>
</dbReference>
<protein>
    <recommendedName>
        <fullName evidence="10">PAS domain-containing protein</fullName>
    </recommendedName>
</protein>
<dbReference type="InterPro" id="IPR000014">
    <property type="entry name" value="PAS"/>
</dbReference>
<feature type="compositionally biased region" description="Basic and acidic residues" evidence="9">
    <location>
        <begin position="17"/>
        <end position="34"/>
    </location>
</feature>
<feature type="compositionally biased region" description="Basic and acidic residues" evidence="9">
    <location>
        <begin position="1059"/>
        <end position="1070"/>
    </location>
</feature>
<dbReference type="GO" id="GO:0005634">
    <property type="term" value="C:nucleus"/>
    <property type="evidence" value="ECO:0007669"/>
    <property type="project" value="UniProtKB-SubCell"/>
</dbReference>
<feature type="domain" description="PAS" evidence="10">
    <location>
        <begin position="373"/>
        <end position="419"/>
    </location>
</feature>
<dbReference type="SMART" id="SM00091">
    <property type="entry name" value="PAS"/>
    <property type="match status" value="2"/>
</dbReference>
<dbReference type="GO" id="GO:0000976">
    <property type="term" value="F:transcription cis-regulatory region binding"/>
    <property type="evidence" value="ECO:0007669"/>
    <property type="project" value="TreeGrafter"/>
</dbReference>
<feature type="compositionally biased region" description="Basic and acidic residues" evidence="9">
    <location>
        <begin position="142"/>
        <end position="152"/>
    </location>
</feature>
<dbReference type="CDD" id="cd00130">
    <property type="entry name" value="PAS"/>
    <property type="match status" value="1"/>
</dbReference>
<dbReference type="GO" id="GO:0000122">
    <property type="term" value="P:negative regulation of transcription by RNA polymerase II"/>
    <property type="evidence" value="ECO:0007669"/>
    <property type="project" value="TreeGrafter"/>
</dbReference>
<dbReference type="InterPro" id="IPR057310">
    <property type="entry name" value="PER1-3_bHLH"/>
</dbReference>